<reference evidence="2 3" key="1">
    <citation type="submission" date="2016-10" db="EMBL/GenBank/DDBJ databases">
        <authorList>
            <person name="de Groot N.N."/>
        </authorList>
    </citation>
    <scope>NUCLEOTIDE SEQUENCE [LARGE SCALE GENOMIC DNA]</scope>
    <source>
        <strain evidence="2 3">DSM 9179</strain>
    </source>
</reference>
<dbReference type="AlphaFoldDB" id="A0A1I0RXU7"/>
<dbReference type="InterPro" id="IPR000182">
    <property type="entry name" value="GNAT_dom"/>
</dbReference>
<gene>
    <name evidence="2" type="ORF">SAMN05421659_13114</name>
</gene>
<dbReference type="CDD" id="cd04301">
    <property type="entry name" value="NAT_SF"/>
    <property type="match status" value="1"/>
</dbReference>
<dbReference type="Proteomes" id="UP000199701">
    <property type="component" value="Unassembled WGS sequence"/>
</dbReference>
<feature type="domain" description="N-acetyltransferase" evidence="1">
    <location>
        <begin position="163"/>
        <end position="311"/>
    </location>
</feature>
<dbReference type="STRING" id="99656.SAMN05421659_13114"/>
<dbReference type="InterPro" id="IPR016181">
    <property type="entry name" value="Acyl_CoA_acyltransferase"/>
</dbReference>
<dbReference type="GO" id="GO:0016747">
    <property type="term" value="F:acyltransferase activity, transferring groups other than amino-acyl groups"/>
    <property type="evidence" value="ECO:0007669"/>
    <property type="project" value="InterPro"/>
</dbReference>
<evidence type="ECO:0000259" key="1">
    <source>
        <dbReference type="PROSITE" id="PS51186"/>
    </source>
</evidence>
<keyword evidence="2" id="KW-0808">Transferase</keyword>
<dbReference type="SUPFAM" id="SSF55729">
    <property type="entry name" value="Acyl-CoA N-acyltransferases (Nat)"/>
    <property type="match status" value="1"/>
</dbReference>
<evidence type="ECO:0000313" key="2">
    <source>
        <dbReference type="EMBL" id="SEW46331.1"/>
    </source>
</evidence>
<dbReference type="EMBL" id="FOJI01000031">
    <property type="protein sequence ID" value="SEW46331.1"/>
    <property type="molecule type" value="Genomic_DNA"/>
</dbReference>
<sequence>MKIKEITIEYLESAVGIAYKAYQEECKYVKELYEQDYIENIRKSIEPIFRSGKGVICLDEGNLLGYLCYDHKWESKDVINITVPIIGNGAIITNRSKILSLLFQHIAEKECGGKKVHFEIKVYAHDVVAIKLFSYLQFGIQCTETIRNTNKIICIEKQNMIFELSKSEIEDRWNEIMQLYRNLVLHLQKSPIFYPGTEFTEEVYKEYIMDDATRLFIAKKNDSIIGILDANSDGNNFITAEEDTYNIGDIFVSLEYRGYGVSQQLLQYVNDTLRNEGVNRIWVEHGTANPNARGFWDKYFNSYLFTLIRDI</sequence>
<dbReference type="Pfam" id="PF00583">
    <property type="entry name" value="Acetyltransf_1"/>
    <property type="match status" value="1"/>
</dbReference>
<dbReference type="Gene3D" id="3.40.630.30">
    <property type="match status" value="1"/>
</dbReference>
<proteinExistence type="predicted"/>
<name>A0A1I0RXU7_9FIRM</name>
<organism evidence="2 3">
    <name type="scientific">[Clostridium] fimetarium</name>
    <dbReference type="NCBI Taxonomy" id="99656"/>
    <lineage>
        <taxon>Bacteria</taxon>
        <taxon>Bacillati</taxon>
        <taxon>Bacillota</taxon>
        <taxon>Clostridia</taxon>
        <taxon>Lachnospirales</taxon>
        <taxon>Lachnospiraceae</taxon>
    </lineage>
</organism>
<dbReference type="OrthoDB" id="1550635at2"/>
<keyword evidence="3" id="KW-1185">Reference proteome</keyword>
<accession>A0A1I0RXU7</accession>
<dbReference type="PROSITE" id="PS51186">
    <property type="entry name" value="GNAT"/>
    <property type="match status" value="1"/>
</dbReference>
<evidence type="ECO:0000313" key="3">
    <source>
        <dbReference type="Proteomes" id="UP000199701"/>
    </source>
</evidence>
<protein>
    <submittedName>
        <fullName evidence="2">Acetyltransferase (GNAT) domain-containing protein</fullName>
    </submittedName>
</protein>
<dbReference type="RefSeq" id="WP_092458343.1">
    <property type="nucleotide sequence ID" value="NZ_FOJI01000031.1"/>
</dbReference>